<gene>
    <name evidence="3" type="primary">LOC100907564</name>
</gene>
<feature type="compositionally biased region" description="Low complexity" evidence="1">
    <location>
        <begin position="291"/>
        <end position="301"/>
    </location>
</feature>
<name>A0AAJ6QSA3_9ACAR</name>
<organism evidence="2 3">
    <name type="scientific">Galendromus occidentalis</name>
    <name type="common">western predatory mite</name>
    <dbReference type="NCBI Taxonomy" id="34638"/>
    <lineage>
        <taxon>Eukaryota</taxon>
        <taxon>Metazoa</taxon>
        <taxon>Ecdysozoa</taxon>
        <taxon>Arthropoda</taxon>
        <taxon>Chelicerata</taxon>
        <taxon>Arachnida</taxon>
        <taxon>Acari</taxon>
        <taxon>Parasitiformes</taxon>
        <taxon>Mesostigmata</taxon>
        <taxon>Gamasina</taxon>
        <taxon>Phytoseioidea</taxon>
        <taxon>Phytoseiidae</taxon>
        <taxon>Typhlodrominae</taxon>
        <taxon>Galendromus</taxon>
    </lineage>
</organism>
<protein>
    <submittedName>
        <fullName evidence="3">Uncharacterized protein LOC100907564</fullName>
    </submittedName>
</protein>
<reference evidence="3" key="1">
    <citation type="submission" date="2025-08" db="UniProtKB">
        <authorList>
            <consortium name="RefSeq"/>
        </authorList>
    </citation>
    <scope>IDENTIFICATION</scope>
</reference>
<dbReference type="Proteomes" id="UP000694867">
    <property type="component" value="Unplaced"/>
</dbReference>
<dbReference type="RefSeq" id="XP_003742340.1">
    <property type="nucleotide sequence ID" value="XM_003742292.2"/>
</dbReference>
<dbReference type="GeneID" id="100907564"/>
<sequence length="317" mass="35689">MSVRIQRRAINTIREREPDRDFNNMQTNFERLWSDSFTDELHRRALPTPDYIPPLRRAMPDTNSVPRYLQSTYSARKKMLEVPPLVRAQPTVFTNKTNTLNAATASYSNGRPKSRSPIEDLYATDARRALVTCATASSAAKQKPPVHLRSGQMYSQSTSNIQRSSTKKSKSGSQARSSLKPATSDTELSRRSSSPSYSSYFRETSTAYPEYNGYASKSYTSSIMRQNLQPVTLSPRLARRSLTALNRLTQIANEGRKKLEASSPAKSSSTLRRNGTFTKDEDHSSRHVIRRSTTSTSTRQRPVSIAATGLWRSSYTK</sequence>
<proteinExistence type="predicted"/>
<dbReference type="AlphaFoldDB" id="A0AAJ6QSA3"/>
<feature type="compositionally biased region" description="Polar residues" evidence="1">
    <location>
        <begin position="152"/>
        <end position="164"/>
    </location>
</feature>
<accession>A0AAJ6QSA3</accession>
<feature type="region of interest" description="Disordered" evidence="1">
    <location>
        <begin position="135"/>
        <end position="201"/>
    </location>
</feature>
<evidence type="ECO:0000313" key="2">
    <source>
        <dbReference type="Proteomes" id="UP000694867"/>
    </source>
</evidence>
<keyword evidence="2" id="KW-1185">Reference proteome</keyword>
<feature type="compositionally biased region" description="Low complexity" evidence="1">
    <location>
        <begin position="191"/>
        <end position="200"/>
    </location>
</feature>
<evidence type="ECO:0000313" key="3">
    <source>
        <dbReference type="RefSeq" id="XP_003742340.1"/>
    </source>
</evidence>
<feature type="compositionally biased region" description="Polar residues" evidence="1">
    <location>
        <begin position="264"/>
        <end position="277"/>
    </location>
</feature>
<feature type="compositionally biased region" description="Polar residues" evidence="1">
    <location>
        <begin position="171"/>
        <end position="186"/>
    </location>
</feature>
<evidence type="ECO:0000256" key="1">
    <source>
        <dbReference type="SAM" id="MobiDB-lite"/>
    </source>
</evidence>
<dbReference type="KEGG" id="goe:100907564"/>
<feature type="region of interest" description="Disordered" evidence="1">
    <location>
        <begin position="255"/>
        <end position="303"/>
    </location>
</feature>